<dbReference type="AlphaFoldDB" id="A0A2D2LWA9"/>
<dbReference type="Proteomes" id="UP000229340">
    <property type="component" value="Chromosome"/>
</dbReference>
<name>A0A2D2LWA9_FAUOS</name>
<evidence type="ECO:0000313" key="6">
    <source>
        <dbReference type="EMBL" id="ATR79317.1"/>
    </source>
</evidence>
<dbReference type="SUPFAM" id="SSF46785">
    <property type="entry name" value="Winged helix' DNA-binding domain"/>
    <property type="match status" value="1"/>
</dbReference>
<accession>A0A2D2LWA9</accession>
<dbReference type="Pfam" id="PF03466">
    <property type="entry name" value="LysR_substrate"/>
    <property type="match status" value="1"/>
</dbReference>
<evidence type="ECO:0000256" key="2">
    <source>
        <dbReference type="ARBA" id="ARBA00023015"/>
    </source>
</evidence>
<dbReference type="Gene3D" id="1.10.10.10">
    <property type="entry name" value="Winged helix-like DNA-binding domain superfamily/Winged helix DNA-binding domain"/>
    <property type="match status" value="1"/>
</dbReference>
<dbReference type="InterPro" id="IPR036390">
    <property type="entry name" value="WH_DNA-bd_sf"/>
</dbReference>
<dbReference type="PRINTS" id="PR00039">
    <property type="entry name" value="HTHLYSR"/>
</dbReference>
<evidence type="ECO:0000259" key="5">
    <source>
        <dbReference type="PROSITE" id="PS50931"/>
    </source>
</evidence>
<sequence>MRRQIPSLQSLLCFESVAKHLSYTYAAQELFITQSAVSRQIQQLEAFLSVKLFTRTRYGVELTQVGKQYAQSIRSLLQGLEVSTSDVINHKGQGGTLRLGVVPSFATRWLLPKLPALYAIHPEITIRLETNTKPFLFNEKKFDAAIFAGTQQQINHWPGIVAHELMQEELVAVSAPSLLTRLFPSINLASNLILTNDQLLSIPLLQQTTRPDIWQEWFDRHQISHPRPYDGQSQELFSMLAETAVLGMGMALIPKLLIENELMSKTLIIVSDIQLKQSRSYYVIHDNPASSPLINKFVTWLKSYD</sequence>
<feature type="domain" description="HTH lysR-type" evidence="5">
    <location>
        <begin position="6"/>
        <end position="63"/>
    </location>
</feature>
<keyword evidence="3" id="KW-0238">DNA-binding</keyword>
<comment type="similarity">
    <text evidence="1">Belongs to the LysR transcriptional regulatory family.</text>
</comment>
<dbReference type="GO" id="GO:0006351">
    <property type="term" value="P:DNA-templated transcription"/>
    <property type="evidence" value="ECO:0007669"/>
    <property type="project" value="TreeGrafter"/>
</dbReference>
<dbReference type="InterPro" id="IPR036388">
    <property type="entry name" value="WH-like_DNA-bd_sf"/>
</dbReference>
<dbReference type="GO" id="GO:0043565">
    <property type="term" value="F:sequence-specific DNA binding"/>
    <property type="evidence" value="ECO:0007669"/>
    <property type="project" value="TreeGrafter"/>
</dbReference>
<dbReference type="SUPFAM" id="SSF53850">
    <property type="entry name" value="Periplasmic binding protein-like II"/>
    <property type="match status" value="1"/>
</dbReference>
<dbReference type="InterPro" id="IPR000847">
    <property type="entry name" value="LysR_HTH_N"/>
</dbReference>
<dbReference type="PANTHER" id="PTHR30537">
    <property type="entry name" value="HTH-TYPE TRANSCRIPTIONAL REGULATOR"/>
    <property type="match status" value="1"/>
</dbReference>
<dbReference type="PROSITE" id="PS50931">
    <property type="entry name" value="HTH_LYSR"/>
    <property type="match status" value="1"/>
</dbReference>
<dbReference type="RefSeq" id="WP_100270495.1">
    <property type="nucleotide sequence ID" value="NZ_CP024443.1"/>
</dbReference>
<evidence type="ECO:0000256" key="3">
    <source>
        <dbReference type="ARBA" id="ARBA00023125"/>
    </source>
</evidence>
<dbReference type="Pfam" id="PF00126">
    <property type="entry name" value="HTH_1"/>
    <property type="match status" value="1"/>
</dbReference>
<dbReference type="PANTHER" id="PTHR30537:SF26">
    <property type="entry name" value="GLYCINE CLEAVAGE SYSTEM TRANSCRIPTIONAL ACTIVATOR"/>
    <property type="match status" value="1"/>
</dbReference>
<gene>
    <name evidence="6" type="ORF">NP7_08695</name>
</gene>
<protein>
    <submittedName>
        <fullName evidence="6">LysR family transcriptional regulator</fullName>
    </submittedName>
</protein>
<reference evidence="7" key="1">
    <citation type="submission" date="2017-11" db="EMBL/GenBank/DDBJ databases">
        <title>Complete genome sequence of Moraxella osloensis NP7 isolated from human skin.</title>
        <authorList>
            <person name="Lee K."/>
            <person name="Lim J.Y."/>
            <person name="Hwang I."/>
        </authorList>
    </citation>
    <scope>NUCLEOTIDE SEQUENCE [LARGE SCALE GENOMIC DNA]</scope>
    <source>
        <strain evidence="7">NP7</strain>
    </source>
</reference>
<keyword evidence="4" id="KW-0804">Transcription</keyword>
<dbReference type="FunFam" id="1.10.10.10:FF:000001">
    <property type="entry name" value="LysR family transcriptional regulator"/>
    <property type="match status" value="1"/>
</dbReference>
<dbReference type="GO" id="GO:0003700">
    <property type="term" value="F:DNA-binding transcription factor activity"/>
    <property type="evidence" value="ECO:0007669"/>
    <property type="project" value="InterPro"/>
</dbReference>
<dbReference type="InterPro" id="IPR058163">
    <property type="entry name" value="LysR-type_TF_proteobact-type"/>
</dbReference>
<dbReference type="Gene3D" id="3.40.190.10">
    <property type="entry name" value="Periplasmic binding protein-like II"/>
    <property type="match status" value="2"/>
</dbReference>
<dbReference type="InterPro" id="IPR005119">
    <property type="entry name" value="LysR_subst-bd"/>
</dbReference>
<evidence type="ECO:0000256" key="4">
    <source>
        <dbReference type="ARBA" id="ARBA00023163"/>
    </source>
</evidence>
<evidence type="ECO:0000256" key="1">
    <source>
        <dbReference type="ARBA" id="ARBA00009437"/>
    </source>
</evidence>
<evidence type="ECO:0000313" key="7">
    <source>
        <dbReference type="Proteomes" id="UP000229340"/>
    </source>
</evidence>
<dbReference type="EMBL" id="CP024443">
    <property type="protein sequence ID" value="ATR79317.1"/>
    <property type="molecule type" value="Genomic_DNA"/>
</dbReference>
<organism evidence="6 7">
    <name type="scientific">Faucicola osloensis</name>
    <name type="common">Moraxella osloensis</name>
    <dbReference type="NCBI Taxonomy" id="34062"/>
    <lineage>
        <taxon>Bacteria</taxon>
        <taxon>Pseudomonadati</taxon>
        <taxon>Pseudomonadota</taxon>
        <taxon>Gammaproteobacteria</taxon>
        <taxon>Moraxellales</taxon>
        <taxon>Moraxellaceae</taxon>
        <taxon>Faucicola</taxon>
    </lineage>
</organism>
<keyword evidence="2" id="KW-0805">Transcription regulation</keyword>
<proteinExistence type="inferred from homology"/>